<dbReference type="GeneID" id="62144782"/>
<evidence type="ECO:0000313" key="1">
    <source>
        <dbReference type="EMBL" id="KAF7953794.1"/>
    </source>
</evidence>
<dbReference type="RefSeq" id="XP_038737604.1">
    <property type="nucleotide sequence ID" value="XM_038871703.1"/>
</dbReference>
<evidence type="ECO:0000313" key="2">
    <source>
        <dbReference type="Proteomes" id="UP000710849"/>
    </source>
</evidence>
<gene>
    <name evidence="1" type="ORF">EAE97_001193</name>
</gene>
<comment type="caution">
    <text evidence="1">The sequence shown here is derived from an EMBL/GenBank/DDBJ whole genome shotgun (WGS) entry which is preliminary data.</text>
</comment>
<sequence>MIERHGCMDTITSATRGPQLIDCRSLGTLASARVSEPPSGKFRVIAGVFDEEVWVRTGKIYLIDAHQVHVVIAAKLRHPWGLG</sequence>
<name>A0A9P5IX40_9HELO</name>
<keyword evidence="2" id="KW-1185">Reference proteome</keyword>
<reference evidence="1 2" key="1">
    <citation type="journal article" date="2020" name="Genome Biol. Evol.">
        <title>Comparative genomics of Sclerotiniaceae.</title>
        <authorList>
            <person name="Valero Jimenez C.A."/>
            <person name="Steentjes M."/>
            <person name="Scholten O.E."/>
            <person name="Van Kan J.A.L."/>
        </authorList>
    </citation>
    <scope>NUCLEOTIDE SEQUENCE [LARGE SCALE GENOMIC DNA]</scope>
    <source>
        <strain evidence="1 2">MUCL 94</strain>
    </source>
</reference>
<accession>A0A9P5IX40</accession>
<dbReference type="AlphaFoldDB" id="A0A9P5IX40"/>
<organism evidence="1 2">
    <name type="scientific">Botrytis byssoidea</name>
    <dbReference type="NCBI Taxonomy" id="139641"/>
    <lineage>
        <taxon>Eukaryota</taxon>
        <taxon>Fungi</taxon>
        <taxon>Dikarya</taxon>
        <taxon>Ascomycota</taxon>
        <taxon>Pezizomycotina</taxon>
        <taxon>Leotiomycetes</taxon>
        <taxon>Helotiales</taxon>
        <taxon>Sclerotiniaceae</taxon>
        <taxon>Botrytis</taxon>
    </lineage>
</organism>
<dbReference type="EMBL" id="RCSW01000002">
    <property type="protein sequence ID" value="KAF7953794.1"/>
    <property type="molecule type" value="Genomic_DNA"/>
</dbReference>
<proteinExistence type="predicted"/>
<protein>
    <submittedName>
        <fullName evidence="1">Uncharacterized protein</fullName>
    </submittedName>
</protein>
<dbReference type="Proteomes" id="UP000710849">
    <property type="component" value="Unassembled WGS sequence"/>
</dbReference>